<dbReference type="GO" id="GO:0004721">
    <property type="term" value="F:phosphoprotein phosphatase activity"/>
    <property type="evidence" value="ECO:0007669"/>
    <property type="project" value="TreeGrafter"/>
</dbReference>
<evidence type="ECO:0000313" key="9">
    <source>
        <dbReference type="Proteomes" id="UP000711407"/>
    </source>
</evidence>
<comment type="catalytic activity">
    <reaction evidence="1">
        <text>ATP + protein L-histidine = ADP + protein N-phospho-L-histidine.</text>
        <dbReference type="EC" id="2.7.13.3"/>
    </reaction>
</comment>
<dbReference type="PANTHER" id="PTHR45453:SF1">
    <property type="entry name" value="PHOSPHATE REGULON SENSOR PROTEIN PHOR"/>
    <property type="match status" value="1"/>
</dbReference>
<dbReference type="Gene3D" id="3.30.565.10">
    <property type="entry name" value="Histidine kinase-like ATPase, C-terminal domain"/>
    <property type="match status" value="1"/>
</dbReference>
<evidence type="ECO:0000256" key="1">
    <source>
        <dbReference type="ARBA" id="ARBA00000085"/>
    </source>
</evidence>
<dbReference type="PROSITE" id="PS50109">
    <property type="entry name" value="HIS_KIN"/>
    <property type="match status" value="1"/>
</dbReference>
<keyword evidence="5 8" id="KW-0418">Kinase</keyword>
<sequence>MRNDYIASVLHELKRPLYTLKMFLSFLTDPVKSKNERIMERIVDKTRDEVDSLSQYFSKLRDLTCSSCAALPLKYSIFHIKDIVEKCVTGQTELWDKKISFKVDIPADMQIEADANYFRSMISNLVENAIKYSYDDTHIRLEATADNGYVTISVCDNGWGIPSSHKKKLFSPYYRGVRATKENLPGLGLGLSYVLKIVKAHHGFVRLNNIMPHGTEVKIILPQNCHD</sequence>
<reference evidence="8" key="2">
    <citation type="submission" date="2021-09" db="EMBL/GenBank/DDBJ databases">
        <authorList>
            <person name="Gilroy R."/>
        </authorList>
    </citation>
    <scope>NUCLEOTIDE SEQUENCE</scope>
    <source>
        <strain evidence="8">4100</strain>
    </source>
</reference>
<dbReference type="SMART" id="SM00388">
    <property type="entry name" value="HisKA"/>
    <property type="match status" value="1"/>
</dbReference>
<name>A0A921E9P8_9BACT</name>
<dbReference type="Pfam" id="PF02518">
    <property type="entry name" value="HATPase_c"/>
    <property type="match status" value="1"/>
</dbReference>
<evidence type="ECO:0000256" key="4">
    <source>
        <dbReference type="ARBA" id="ARBA00022679"/>
    </source>
</evidence>
<proteinExistence type="predicted"/>
<dbReference type="InterPro" id="IPR003661">
    <property type="entry name" value="HisK_dim/P_dom"/>
</dbReference>
<dbReference type="InterPro" id="IPR005467">
    <property type="entry name" value="His_kinase_dom"/>
</dbReference>
<feature type="domain" description="Histidine kinase" evidence="7">
    <location>
        <begin position="8"/>
        <end position="225"/>
    </location>
</feature>
<dbReference type="InterPro" id="IPR036097">
    <property type="entry name" value="HisK_dim/P_sf"/>
</dbReference>
<dbReference type="InterPro" id="IPR050351">
    <property type="entry name" value="BphY/WalK/GraS-like"/>
</dbReference>
<evidence type="ECO:0000256" key="6">
    <source>
        <dbReference type="ARBA" id="ARBA00023012"/>
    </source>
</evidence>
<evidence type="ECO:0000256" key="3">
    <source>
        <dbReference type="ARBA" id="ARBA00022553"/>
    </source>
</evidence>
<evidence type="ECO:0000256" key="2">
    <source>
        <dbReference type="ARBA" id="ARBA00012438"/>
    </source>
</evidence>
<dbReference type="InterPro" id="IPR036890">
    <property type="entry name" value="HATPase_C_sf"/>
</dbReference>
<gene>
    <name evidence="8" type="ORF">K8V47_09935</name>
</gene>
<dbReference type="GO" id="GO:0005886">
    <property type="term" value="C:plasma membrane"/>
    <property type="evidence" value="ECO:0007669"/>
    <property type="project" value="TreeGrafter"/>
</dbReference>
<dbReference type="Gene3D" id="1.10.287.130">
    <property type="match status" value="1"/>
</dbReference>
<dbReference type="PRINTS" id="PR00344">
    <property type="entry name" value="BCTRLSENSOR"/>
</dbReference>
<dbReference type="InterPro" id="IPR003594">
    <property type="entry name" value="HATPase_dom"/>
</dbReference>
<dbReference type="GO" id="GO:0000155">
    <property type="term" value="F:phosphorelay sensor kinase activity"/>
    <property type="evidence" value="ECO:0007669"/>
    <property type="project" value="InterPro"/>
</dbReference>
<dbReference type="Proteomes" id="UP000711407">
    <property type="component" value="Unassembled WGS sequence"/>
</dbReference>
<dbReference type="EC" id="2.7.13.3" evidence="2"/>
<protein>
    <recommendedName>
        <fullName evidence="2">histidine kinase</fullName>
        <ecNumber evidence="2">2.7.13.3</ecNumber>
    </recommendedName>
</protein>
<dbReference type="Pfam" id="PF00512">
    <property type="entry name" value="HisKA"/>
    <property type="match status" value="1"/>
</dbReference>
<dbReference type="EMBL" id="DYXT01000052">
    <property type="protein sequence ID" value="HJE40058.1"/>
    <property type="molecule type" value="Genomic_DNA"/>
</dbReference>
<reference evidence="8" key="1">
    <citation type="journal article" date="2021" name="PeerJ">
        <title>Extensive microbial diversity within the chicken gut microbiome revealed by metagenomics and culture.</title>
        <authorList>
            <person name="Gilroy R."/>
            <person name="Ravi A."/>
            <person name="Getino M."/>
            <person name="Pursley I."/>
            <person name="Horton D.L."/>
            <person name="Alikhan N.F."/>
            <person name="Baker D."/>
            <person name="Gharbi K."/>
            <person name="Hall N."/>
            <person name="Watson M."/>
            <person name="Adriaenssens E.M."/>
            <person name="Foster-Nyarko E."/>
            <person name="Jarju S."/>
            <person name="Secka A."/>
            <person name="Antonio M."/>
            <person name="Oren A."/>
            <person name="Chaudhuri R.R."/>
            <person name="La Ragione R."/>
            <person name="Hildebrand F."/>
            <person name="Pallen M.J."/>
        </authorList>
    </citation>
    <scope>NUCLEOTIDE SEQUENCE</scope>
    <source>
        <strain evidence="8">4100</strain>
    </source>
</reference>
<dbReference type="PANTHER" id="PTHR45453">
    <property type="entry name" value="PHOSPHATE REGULON SENSOR PROTEIN PHOR"/>
    <property type="match status" value="1"/>
</dbReference>
<keyword evidence="6" id="KW-0902">Two-component regulatory system</keyword>
<keyword evidence="3" id="KW-0597">Phosphoprotein</keyword>
<dbReference type="GO" id="GO:0016036">
    <property type="term" value="P:cellular response to phosphate starvation"/>
    <property type="evidence" value="ECO:0007669"/>
    <property type="project" value="TreeGrafter"/>
</dbReference>
<dbReference type="SUPFAM" id="SSF47384">
    <property type="entry name" value="Homodimeric domain of signal transducing histidine kinase"/>
    <property type="match status" value="1"/>
</dbReference>
<dbReference type="SUPFAM" id="SSF55874">
    <property type="entry name" value="ATPase domain of HSP90 chaperone/DNA topoisomerase II/histidine kinase"/>
    <property type="match status" value="1"/>
</dbReference>
<dbReference type="SMART" id="SM00387">
    <property type="entry name" value="HATPase_c"/>
    <property type="match status" value="1"/>
</dbReference>
<dbReference type="CDD" id="cd00075">
    <property type="entry name" value="HATPase"/>
    <property type="match status" value="1"/>
</dbReference>
<dbReference type="AlphaFoldDB" id="A0A921E9P8"/>
<keyword evidence="4" id="KW-0808">Transferase</keyword>
<accession>A0A921E9P8</accession>
<dbReference type="InterPro" id="IPR004358">
    <property type="entry name" value="Sig_transdc_His_kin-like_C"/>
</dbReference>
<comment type="caution">
    <text evidence="8">The sequence shown here is derived from an EMBL/GenBank/DDBJ whole genome shotgun (WGS) entry which is preliminary data.</text>
</comment>
<dbReference type="CDD" id="cd00082">
    <property type="entry name" value="HisKA"/>
    <property type="match status" value="1"/>
</dbReference>
<evidence type="ECO:0000259" key="7">
    <source>
        <dbReference type="PROSITE" id="PS50109"/>
    </source>
</evidence>
<evidence type="ECO:0000313" key="8">
    <source>
        <dbReference type="EMBL" id="HJE40058.1"/>
    </source>
</evidence>
<organism evidence="8 9">
    <name type="scientific">Candidatus Amulumruptor caecigallinarius</name>
    <dbReference type="NCBI Taxonomy" id="2109911"/>
    <lineage>
        <taxon>Bacteria</taxon>
        <taxon>Pseudomonadati</taxon>
        <taxon>Bacteroidota</taxon>
        <taxon>Bacteroidia</taxon>
        <taxon>Bacteroidales</taxon>
        <taxon>Muribaculaceae</taxon>
        <taxon>Candidatus Amulumruptor</taxon>
    </lineage>
</organism>
<evidence type="ECO:0000256" key="5">
    <source>
        <dbReference type="ARBA" id="ARBA00022777"/>
    </source>
</evidence>